<name>A0A183FCV2_HELPZ</name>
<feature type="compositionally biased region" description="Acidic residues" evidence="1">
    <location>
        <begin position="64"/>
        <end position="79"/>
    </location>
</feature>
<reference evidence="2 3" key="1">
    <citation type="submission" date="2018-11" db="EMBL/GenBank/DDBJ databases">
        <authorList>
            <consortium name="Pathogen Informatics"/>
        </authorList>
    </citation>
    <scope>NUCLEOTIDE SEQUENCE [LARGE SCALE GENOMIC DNA]</scope>
</reference>
<dbReference type="AlphaFoldDB" id="A0A183FCV2"/>
<dbReference type="EMBL" id="UZAH01022928">
    <property type="protein sequence ID" value="VDO56333.1"/>
    <property type="molecule type" value="Genomic_DNA"/>
</dbReference>
<evidence type="ECO:0000256" key="1">
    <source>
        <dbReference type="SAM" id="MobiDB-lite"/>
    </source>
</evidence>
<reference evidence="4" key="2">
    <citation type="submission" date="2019-09" db="UniProtKB">
        <authorList>
            <consortium name="WormBaseParasite"/>
        </authorList>
    </citation>
    <scope>IDENTIFICATION</scope>
</reference>
<accession>A0A183FCV2</accession>
<dbReference type="Proteomes" id="UP000050761">
    <property type="component" value="Unassembled WGS sequence"/>
</dbReference>
<sequence>MHQIYTSINLVKPYVILYMRLHMGETVAVYEATIQMDWYIEECTASEVDEYEEVSNGNAGDYTEYSDWEQDDIDGGGLF</sequence>
<organism evidence="3 4">
    <name type="scientific">Heligmosomoides polygyrus</name>
    <name type="common">Parasitic roundworm</name>
    <dbReference type="NCBI Taxonomy" id="6339"/>
    <lineage>
        <taxon>Eukaryota</taxon>
        <taxon>Metazoa</taxon>
        <taxon>Ecdysozoa</taxon>
        <taxon>Nematoda</taxon>
        <taxon>Chromadorea</taxon>
        <taxon>Rhabditida</taxon>
        <taxon>Rhabditina</taxon>
        <taxon>Rhabditomorpha</taxon>
        <taxon>Strongyloidea</taxon>
        <taxon>Heligmosomidae</taxon>
        <taxon>Heligmosomoides</taxon>
    </lineage>
</organism>
<dbReference type="WBParaSite" id="HPBE_0000399401-mRNA-1">
    <property type="protein sequence ID" value="HPBE_0000399401-mRNA-1"/>
    <property type="gene ID" value="HPBE_0000399401"/>
</dbReference>
<evidence type="ECO:0000313" key="2">
    <source>
        <dbReference type="EMBL" id="VDO56333.1"/>
    </source>
</evidence>
<keyword evidence="3" id="KW-1185">Reference proteome</keyword>
<gene>
    <name evidence="2" type="ORF">HPBE_LOCUS3995</name>
</gene>
<feature type="region of interest" description="Disordered" evidence="1">
    <location>
        <begin position="55"/>
        <end position="79"/>
    </location>
</feature>
<evidence type="ECO:0000313" key="3">
    <source>
        <dbReference type="Proteomes" id="UP000050761"/>
    </source>
</evidence>
<evidence type="ECO:0000313" key="4">
    <source>
        <dbReference type="WBParaSite" id="HPBE_0000399401-mRNA-1"/>
    </source>
</evidence>
<protein>
    <submittedName>
        <fullName evidence="4">Phage protein</fullName>
    </submittedName>
</protein>
<accession>A0A3P7XT85</accession>
<proteinExistence type="predicted"/>